<evidence type="ECO:0000256" key="1">
    <source>
        <dbReference type="SAM" id="MobiDB-lite"/>
    </source>
</evidence>
<proteinExistence type="predicted"/>
<dbReference type="InterPro" id="IPR001251">
    <property type="entry name" value="CRAL-TRIO_dom"/>
</dbReference>
<dbReference type="SUPFAM" id="SSF52087">
    <property type="entry name" value="CRAL/TRIO domain"/>
    <property type="match status" value="1"/>
</dbReference>
<evidence type="ECO:0000313" key="4">
    <source>
        <dbReference type="Proteomes" id="UP001633002"/>
    </source>
</evidence>
<feature type="region of interest" description="Disordered" evidence="1">
    <location>
        <begin position="30"/>
        <end position="57"/>
    </location>
</feature>
<evidence type="ECO:0000313" key="3">
    <source>
        <dbReference type="EMBL" id="KAL3684271.1"/>
    </source>
</evidence>
<dbReference type="InterPro" id="IPR036865">
    <property type="entry name" value="CRAL-TRIO_dom_sf"/>
</dbReference>
<dbReference type="Gene3D" id="3.40.525.10">
    <property type="entry name" value="CRAL-TRIO lipid binding domain"/>
    <property type="match status" value="1"/>
</dbReference>
<reference evidence="3 4" key="1">
    <citation type="submission" date="2024-09" db="EMBL/GenBank/DDBJ databases">
        <title>Chromosome-scale assembly of Riccia sorocarpa.</title>
        <authorList>
            <person name="Paukszto L."/>
        </authorList>
    </citation>
    <scope>NUCLEOTIDE SEQUENCE [LARGE SCALE GENOMIC DNA]</scope>
    <source>
        <strain evidence="3">LP-2024</strain>
        <tissue evidence="3">Aerial parts of the thallus</tissue>
    </source>
</reference>
<sequence>MTSESAQSKGGSEDCNLLVLSSDLVVDPSSFRFREEESEKAESEEAQTGSSAPVSYGDEDLSDLEELQVLRLEGVDRQGRRIVRIVGRFLPATAIARERLKVYITNKLLREVKDSAYCIVYFHTRVDRGENSPGMLYMRKIYEDLPLALRQQLYAIYCVHPGLKSRLLLATLGRFFLSEGFYQKVIYISRVEFLADYMKKGQVQVPEFVKEHDDELEDRPLMDYGLESADPHAFDAGSGTRVWTRHPYY</sequence>
<dbReference type="PANTHER" id="PTHR48411">
    <property type="entry name" value="OS01G0948300 PROTEIN"/>
    <property type="match status" value="1"/>
</dbReference>
<name>A0ABD3H0F9_9MARC</name>
<gene>
    <name evidence="3" type="ORF">R1sor_002293</name>
</gene>
<keyword evidence="4" id="KW-1185">Reference proteome</keyword>
<dbReference type="AlphaFoldDB" id="A0ABD3H0F9"/>
<feature type="domain" description="CRAL-TRIO" evidence="2">
    <location>
        <begin position="63"/>
        <end position="214"/>
    </location>
</feature>
<organism evidence="3 4">
    <name type="scientific">Riccia sorocarpa</name>
    <dbReference type="NCBI Taxonomy" id="122646"/>
    <lineage>
        <taxon>Eukaryota</taxon>
        <taxon>Viridiplantae</taxon>
        <taxon>Streptophyta</taxon>
        <taxon>Embryophyta</taxon>
        <taxon>Marchantiophyta</taxon>
        <taxon>Marchantiopsida</taxon>
        <taxon>Marchantiidae</taxon>
        <taxon>Marchantiales</taxon>
        <taxon>Ricciaceae</taxon>
        <taxon>Riccia</taxon>
    </lineage>
</organism>
<dbReference type="Proteomes" id="UP001633002">
    <property type="component" value="Unassembled WGS sequence"/>
</dbReference>
<evidence type="ECO:0000259" key="2">
    <source>
        <dbReference type="SMART" id="SM00516"/>
    </source>
</evidence>
<protein>
    <recommendedName>
        <fullName evidence="2">CRAL-TRIO domain-containing protein</fullName>
    </recommendedName>
</protein>
<comment type="caution">
    <text evidence="3">The sequence shown here is derived from an EMBL/GenBank/DDBJ whole genome shotgun (WGS) entry which is preliminary data.</text>
</comment>
<accession>A0ABD3H0F9</accession>
<dbReference type="EMBL" id="JBJQOH010000006">
    <property type="protein sequence ID" value="KAL3684271.1"/>
    <property type="molecule type" value="Genomic_DNA"/>
</dbReference>
<dbReference type="Pfam" id="PF13716">
    <property type="entry name" value="CRAL_TRIO_2"/>
    <property type="match status" value="1"/>
</dbReference>
<dbReference type="PANTHER" id="PTHR48411:SF1">
    <property type="entry name" value="OS01G0948300 PROTEIN"/>
    <property type="match status" value="1"/>
</dbReference>
<feature type="compositionally biased region" description="Basic and acidic residues" evidence="1">
    <location>
        <begin position="32"/>
        <end position="43"/>
    </location>
</feature>
<dbReference type="SMART" id="SM00516">
    <property type="entry name" value="SEC14"/>
    <property type="match status" value="1"/>
</dbReference>